<protein>
    <submittedName>
        <fullName evidence="2">Uncharacterized protein LOC106779875</fullName>
    </submittedName>
</protein>
<reference evidence="2" key="1">
    <citation type="submission" date="2025-08" db="UniProtKB">
        <authorList>
            <consortium name="RefSeq"/>
        </authorList>
    </citation>
    <scope>IDENTIFICATION</scope>
    <source>
        <tissue evidence="2">Leaf</tissue>
    </source>
</reference>
<dbReference type="Pfam" id="PF08284">
    <property type="entry name" value="RVP_2"/>
    <property type="match status" value="1"/>
</dbReference>
<dbReference type="Gene3D" id="2.40.70.10">
    <property type="entry name" value="Acid Proteases"/>
    <property type="match status" value="1"/>
</dbReference>
<dbReference type="InterPro" id="IPR021109">
    <property type="entry name" value="Peptidase_aspartic_dom_sf"/>
</dbReference>
<dbReference type="InterPro" id="IPR032567">
    <property type="entry name" value="RTL1-rel"/>
</dbReference>
<dbReference type="KEGG" id="vra:106779875"/>
<sequence length="152" mass="16561">MGLVVRELQCDLVVSTLAAGLVRTSTVCSGCPIEVDGHKFRVNLISLPLQGLEVILGIDWLIANCILLDYGEKKLIFPSEDEDMSLSIGVLRQDIMEDLRVVNDFLDVFLEEVLGLPPSTVIEFSIDLVSGAGSVSIALYRMAPAELAELKK</sequence>
<dbReference type="AlphaFoldDB" id="A0A1S3VZ04"/>
<evidence type="ECO:0000313" key="2">
    <source>
        <dbReference type="RefSeq" id="XP_014523573.1"/>
    </source>
</evidence>
<dbReference type="CDD" id="cd00303">
    <property type="entry name" value="retropepsin_like"/>
    <property type="match status" value="1"/>
</dbReference>
<proteinExistence type="predicted"/>
<dbReference type="GeneID" id="106779875"/>
<dbReference type="Proteomes" id="UP000087766">
    <property type="component" value="Unplaced"/>
</dbReference>
<name>A0A1S3VZ04_VIGRR</name>
<evidence type="ECO:0000313" key="1">
    <source>
        <dbReference type="Proteomes" id="UP000087766"/>
    </source>
</evidence>
<organism evidence="1 2">
    <name type="scientific">Vigna radiata var. radiata</name>
    <name type="common">Mung bean</name>
    <name type="synonym">Phaseolus aureus</name>
    <dbReference type="NCBI Taxonomy" id="3916"/>
    <lineage>
        <taxon>Eukaryota</taxon>
        <taxon>Viridiplantae</taxon>
        <taxon>Streptophyta</taxon>
        <taxon>Embryophyta</taxon>
        <taxon>Tracheophyta</taxon>
        <taxon>Spermatophyta</taxon>
        <taxon>Magnoliopsida</taxon>
        <taxon>eudicotyledons</taxon>
        <taxon>Gunneridae</taxon>
        <taxon>Pentapetalae</taxon>
        <taxon>rosids</taxon>
        <taxon>fabids</taxon>
        <taxon>Fabales</taxon>
        <taxon>Fabaceae</taxon>
        <taxon>Papilionoideae</taxon>
        <taxon>50 kb inversion clade</taxon>
        <taxon>NPAAA clade</taxon>
        <taxon>indigoferoid/millettioid clade</taxon>
        <taxon>Phaseoleae</taxon>
        <taxon>Vigna</taxon>
    </lineage>
</organism>
<keyword evidence="1" id="KW-1185">Reference proteome</keyword>
<accession>A0A1S3VZ04</accession>
<dbReference type="RefSeq" id="XP_014523573.1">
    <property type="nucleotide sequence ID" value="XM_014668087.1"/>
</dbReference>
<dbReference type="PANTHER" id="PTHR15503:SF45">
    <property type="entry name" value="RNA-DIRECTED DNA POLYMERASE HOMOLOG"/>
    <property type="match status" value="1"/>
</dbReference>
<dbReference type="PANTHER" id="PTHR15503">
    <property type="entry name" value="LDOC1 RELATED"/>
    <property type="match status" value="1"/>
</dbReference>
<gene>
    <name evidence="2" type="primary">LOC106779875</name>
</gene>
<dbReference type="OrthoDB" id="1424108at2759"/>